<dbReference type="RefSeq" id="WP_156595130.1">
    <property type="nucleotide sequence ID" value="NZ_CACRTI010000004.1"/>
</dbReference>
<evidence type="ECO:0000256" key="4">
    <source>
        <dbReference type="ARBA" id="ARBA00023263"/>
    </source>
</evidence>
<keyword evidence="3" id="KW-0732">Signal</keyword>
<comment type="subcellular location">
    <subcellularLocation>
        <location evidence="1">Fimbrium</location>
    </subcellularLocation>
</comment>
<dbReference type="InterPro" id="IPR050263">
    <property type="entry name" value="Bact_Fimbrial_Adh_Pro"/>
</dbReference>
<dbReference type="GO" id="GO:0043709">
    <property type="term" value="P:cell adhesion involved in single-species biofilm formation"/>
    <property type="evidence" value="ECO:0007669"/>
    <property type="project" value="TreeGrafter"/>
</dbReference>
<sequence>MKQFRWAWLFTPHRLHVLILLSGLLPVLQAFGATTYLSGCFPTKGRVDVPLNYDLSAEDNYAGNRIQPTISFVFPSDPHAAQCSSCPGVTGTTTEKIYSYRTTPLPTGRTAKYGKLTNNLDIQISAFSDTVSGGGTAYLLETYPNQSPTTSLFEGDNSEATQSLCANSPVAGNPKRLFNWNKISLSLYIVNPIFGIETIPNQLLMSTSVCIFYGSGSCNFSKASVASEMYISGAINAPLSCTINAGSTINVDFETLASSNFTAPGAVPSGFTLRDVDIKFHCDSTAVSNSDKIKLTLSADQGVNDTGTGFIAKMIGRDDIGVRMYDSNDNGIPLDGSADFPIVLDGNGDGHIQMTAAPVATTSNKPAAGHFEGNVTVKMDIR</sequence>
<accession>A0A6N2U379</accession>
<proteinExistence type="inferred from homology"/>
<dbReference type="PANTHER" id="PTHR33420:SF31">
    <property type="entry name" value="TYPE 1 FIMBRIN D-MANNOSE SPECIFIC ADHESIN"/>
    <property type="match status" value="1"/>
</dbReference>
<protein>
    <submittedName>
        <fullName evidence="6">Putative fimbrial-like protein ElfG</fullName>
    </submittedName>
</protein>
<dbReference type="Gene3D" id="2.60.40.1090">
    <property type="entry name" value="Fimbrial-type adhesion domain"/>
    <property type="match status" value="1"/>
</dbReference>
<dbReference type="PANTHER" id="PTHR33420">
    <property type="entry name" value="FIMBRIAL SUBUNIT ELFA-RELATED"/>
    <property type="match status" value="1"/>
</dbReference>
<evidence type="ECO:0000313" key="6">
    <source>
        <dbReference type="EMBL" id="VYT12944.1"/>
    </source>
</evidence>
<evidence type="ECO:0000256" key="3">
    <source>
        <dbReference type="ARBA" id="ARBA00022729"/>
    </source>
</evidence>
<dbReference type="AlphaFoldDB" id="A0A6N2U379"/>
<feature type="domain" description="Fimbrial-type adhesion" evidence="5">
    <location>
        <begin position="230"/>
        <end position="381"/>
    </location>
</feature>
<keyword evidence="4" id="KW-0281">Fimbrium</keyword>
<organism evidence="6">
    <name type="scientific">Citrobacter amalonaticus</name>
    <dbReference type="NCBI Taxonomy" id="35703"/>
    <lineage>
        <taxon>Bacteria</taxon>
        <taxon>Pseudomonadati</taxon>
        <taxon>Pseudomonadota</taxon>
        <taxon>Gammaproteobacteria</taxon>
        <taxon>Enterobacterales</taxon>
        <taxon>Enterobacteriaceae</taxon>
        <taxon>Citrobacter</taxon>
    </lineage>
</organism>
<reference evidence="6" key="1">
    <citation type="submission" date="2019-11" db="EMBL/GenBank/DDBJ databases">
        <authorList>
            <person name="Feng L."/>
        </authorList>
    </citation>
    <scope>NUCLEOTIDE SEQUENCE</scope>
    <source>
        <strain evidence="6">CAmalonaticusLFYP1</strain>
    </source>
</reference>
<dbReference type="InterPro" id="IPR000259">
    <property type="entry name" value="Adhesion_dom_fimbrial"/>
</dbReference>
<dbReference type="InterPro" id="IPR008966">
    <property type="entry name" value="Adhesion_dom_sf"/>
</dbReference>
<dbReference type="GO" id="GO:0009289">
    <property type="term" value="C:pilus"/>
    <property type="evidence" value="ECO:0007669"/>
    <property type="project" value="UniProtKB-SubCell"/>
</dbReference>
<evidence type="ECO:0000256" key="1">
    <source>
        <dbReference type="ARBA" id="ARBA00004561"/>
    </source>
</evidence>
<gene>
    <name evidence="6" type="primary">elfG_2</name>
    <name evidence="6" type="ORF">CALFYP1_02873</name>
</gene>
<dbReference type="EMBL" id="CACRTI010000004">
    <property type="protein sequence ID" value="VYT12944.1"/>
    <property type="molecule type" value="Genomic_DNA"/>
</dbReference>
<dbReference type="InterPro" id="IPR036937">
    <property type="entry name" value="Adhesion_dom_fimbrial_sf"/>
</dbReference>
<evidence type="ECO:0000256" key="2">
    <source>
        <dbReference type="ARBA" id="ARBA00006671"/>
    </source>
</evidence>
<dbReference type="SUPFAM" id="SSF49401">
    <property type="entry name" value="Bacterial adhesins"/>
    <property type="match status" value="1"/>
</dbReference>
<dbReference type="Pfam" id="PF00419">
    <property type="entry name" value="Fimbrial"/>
    <property type="match status" value="1"/>
</dbReference>
<name>A0A6N2U379_CITAM</name>
<comment type="similarity">
    <text evidence="2">Belongs to the fimbrial protein family.</text>
</comment>
<evidence type="ECO:0000259" key="5">
    <source>
        <dbReference type="Pfam" id="PF00419"/>
    </source>
</evidence>